<dbReference type="PANTHER" id="PTHR24305">
    <property type="entry name" value="CYTOCHROME P450"/>
    <property type="match status" value="1"/>
</dbReference>
<name>A0A6A5K1G0_9PLEO</name>
<dbReference type="AlphaFoldDB" id="A0A6A5K1G0"/>
<evidence type="ECO:0000256" key="6">
    <source>
        <dbReference type="SAM" id="Phobius"/>
    </source>
</evidence>
<dbReference type="GO" id="GO:0005506">
    <property type="term" value="F:iron ion binding"/>
    <property type="evidence" value="ECO:0007669"/>
    <property type="project" value="InterPro"/>
</dbReference>
<protein>
    <submittedName>
        <fullName evidence="7">Cytochrome P450 82A2</fullName>
    </submittedName>
</protein>
<comment type="cofactor">
    <cofactor evidence="1 5">
        <name>heme</name>
        <dbReference type="ChEBI" id="CHEBI:30413"/>
    </cofactor>
</comment>
<dbReference type="Gene3D" id="1.10.630.10">
    <property type="entry name" value="Cytochrome P450"/>
    <property type="match status" value="1"/>
</dbReference>
<keyword evidence="4 5" id="KW-0408">Iron</keyword>
<dbReference type="PRINTS" id="PR00385">
    <property type="entry name" value="P450"/>
</dbReference>
<keyword evidence="5" id="KW-0349">Heme</keyword>
<evidence type="ECO:0000313" key="8">
    <source>
        <dbReference type="Proteomes" id="UP000800040"/>
    </source>
</evidence>
<comment type="similarity">
    <text evidence="2">Belongs to the cytochrome P450 family.</text>
</comment>
<accession>A0A6A5K1G0</accession>
<dbReference type="GO" id="GO:0016705">
    <property type="term" value="F:oxidoreductase activity, acting on paired donors, with incorporation or reduction of molecular oxygen"/>
    <property type="evidence" value="ECO:0007669"/>
    <property type="project" value="InterPro"/>
</dbReference>
<evidence type="ECO:0000256" key="5">
    <source>
        <dbReference type="PIRSR" id="PIRSR602403-1"/>
    </source>
</evidence>
<keyword evidence="3 5" id="KW-0479">Metal-binding</keyword>
<evidence type="ECO:0000256" key="4">
    <source>
        <dbReference type="ARBA" id="ARBA00023004"/>
    </source>
</evidence>
<dbReference type="InterPro" id="IPR001128">
    <property type="entry name" value="Cyt_P450"/>
</dbReference>
<keyword evidence="8" id="KW-1185">Reference proteome</keyword>
<dbReference type="InterPro" id="IPR050121">
    <property type="entry name" value="Cytochrome_P450_monoxygenase"/>
</dbReference>
<dbReference type="Proteomes" id="UP000800040">
    <property type="component" value="Unassembled WGS sequence"/>
</dbReference>
<dbReference type="FunFam" id="1.10.630.10:FF:000090">
    <property type="entry name" value="Cytochrome P450 monooxygenase"/>
    <property type="match status" value="1"/>
</dbReference>
<dbReference type="InterPro" id="IPR036396">
    <property type="entry name" value="Cyt_P450_sf"/>
</dbReference>
<keyword evidence="6" id="KW-0472">Membrane</keyword>
<dbReference type="PRINTS" id="PR00465">
    <property type="entry name" value="EP450IV"/>
</dbReference>
<proteinExistence type="inferred from homology"/>
<dbReference type="CDD" id="cd00302">
    <property type="entry name" value="cytochrome_P450"/>
    <property type="match status" value="1"/>
</dbReference>
<feature type="binding site" description="axial binding residue" evidence="5">
    <location>
        <position position="489"/>
    </location>
    <ligand>
        <name>heme</name>
        <dbReference type="ChEBI" id="CHEBI:30413"/>
    </ligand>
    <ligandPart>
        <name>Fe</name>
        <dbReference type="ChEBI" id="CHEBI:18248"/>
    </ligandPart>
</feature>
<evidence type="ECO:0000256" key="3">
    <source>
        <dbReference type="ARBA" id="ARBA00022723"/>
    </source>
</evidence>
<sequence length="541" mass="61147">MPVETFFLIEADETTHRTLDVTKVKSTKDLIRLAAQEFSILETKGSQSQSTPLESIDGLGKSTGPIRVTIDGHSIRKPSGPSPLPFVGNHFEIYPDHLGNHGRLFLKYGSVIRTENMGTTTYLTDDPEVARHLFKDGLFFTKKTSHPQHPLYFMRDQTGLFTCDTESPAFRASHKFVPPGLSPQAIDHYTPLILGCVEASFKVFDELEANGEIFNVYQYMFKLAGQVIYRVVLGLDLGHFDTVDKPPHEIIRSLGRYLELMKRVQLRGSWYSYLPFGDPKLLRHERQRIFGLVAKAIESARTSGEGDLPIQKAAKEATCVVDYLKRAVDDRGEKLPANLVLSNSVALIGAGFITSASLLSWLIYTLVRYPMTQERLRAEIVEQTPKCGEEWTFAKLQSMPFLNNFIKETQRLYSPSFQAARVANKDVVLPGGYHLPQHSVMIASFPHMQTNDRHWNEGEKFDPDRWNDSTVRDRHPSAYIPFAAGSRGCPGSHVALHEVRVVLASLVARYSFQNVSTEPLEYDPEFLVTRPLNLYVRTMRL</sequence>
<dbReference type="EMBL" id="ML975419">
    <property type="protein sequence ID" value="KAF1829906.1"/>
    <property type="molecule type" value="Genomic_DNA"/>
</dbReference>
<dbReference type="PANTHER" id="PTHR24305:SF87">
    <property type="entry name" value="CYTOCHROME P450 MONOOXYGENASE ALND-RELATED"/>
    <property type="match status" value="1"/>
</dbReference>
<evidence type="ECO:0000313" key="7">
    <source>
        <dbReference type="EMBL" id="KAF1829906.1"/>
    </source>
</evidence>
<evidence type="ECO:0000256" key="1">
    <source>
        <dbReference type="ARBA" id="ARBA00001971"/>
    </source>
</evidence>
<reference evidence="7" key="1">
    <citation type="submission" date="2020-01" db="EMBL/GenBank/DDBJ databases">
        <authorList>
            <consortium name="DOE Joint Genome Institute"/>
            <person name="Haridas S."/>
            <person name="Albert R."/>
            <person name="Binder M."/>
            <person name="Bloem J."/>
            <person name="Labutti K."/>
            <person name="Salamov A."/>
            <person name="Andreopoulos B."/>
            <person name="Baker S.E."/>
            <person name="Barry K."/>
            <person name="Bills G."/>
            <person name="Bluhm B.H."/>
            <person name="Cannon C."/>
            <person name="Castanera R."/>
            <person name="Culley D.E."/>
            <person name="Daum C."/>
            <person name="Ezra D."/>
            <person name="Gonzalez J.B."/>
            <person name="Henrissat B."/>
            <person name="Kuo A."/>
            <person name="Liang C."/>
            <person name="Lipzen A."/>
            <person name="Lutzoni F."/>
            <person name="Magnuson J."/>
            <person name="Mondo S."/>
            <person name="Nolan M."/>
            <person name="Ohm R."/>
            <person name="Pangilinan J."/>
            <person name="Park H.-J."/>
            <person name="Ramirez L."/>
            <person name="Alfaro M."/>
            <person name="Sun H."/>
            <person name="Tritt A."/>
            <person name="Yoshinaga Y."/>
            <person name="Zwiers L.-H."/>
            <person name="Turgeon B.G."/>
            <person name="Goodwin S.B."/>
            <person name="Spatafora J.W."/>
            <person name="Crous P.W."/>
            <person name="Grigoriev I.V."/>
        </authorList>
    </citation>
    <scope>NUCLEOTIDE SEQUENCE</scope>
    <source>
        <strain evidence="7">P77</strain>
    </source>
</reference>
<dbReference type="OrthoDB" id="1470350at2759"/>
<evidence type="ECO:0000256" key="2">
    <source>
        <dbReference type="ARBA" id="ARBA00010617"/>
    </source>
</evidence>
<gene>
    <name evidence="7" type="ORF">BDW02DRAFT_560176</name>
</gene>
<dbReference type="SUPFAM" id="SSF48264">
    <property type="entry name" value="Cytochrome P450"/>
    <property type="match status" value="1"/>
</dbReference>
<dbReference type="InterPro" id="IPR002403">
    <property type="entry name" value="Cyt_P450_E_grp-IV"/>
</dbReference>
<organism evidence="7 8">
    <name type="scientific">Decorospora gaudefroyi</name>
    <dbReference type="NCBI Taxonomy" id="184978"/>
    <lineage>
        <taxon>Eukaryota</taxon>
        <taxon>Fungi</taxon>
        <taxon>Dikarya</taxon>
        <taxon>Ascomycota</taxon>
        <taxon>Pezizomycotina</taxon>
        <taxon>Dothideomycetes</taxon>
        <taxon>Pleosporomycetidae</taxon>
        <taxon>Pleosporales</taxon>
        <taxon>Pleosporineae</taxon>
        <taxon>Pleosporaceae</taxon>
        <taxon>Decorospora</taxon>
    </lineage>
</organism>
<keyword evidence="6" id="KW-1133">Transmembrane helix</keyword>
<dbReference type="GO" id="GO:0020037">
    <property type="term" value="F:heme binding"/>
    <property type="evidence" value="ECO:0007669"/>
    <property type="project" value="InterPro"/>
</dbReference>
<feature type="transmembrane region" description="Helical" evidence="6">
    <location>
        <begin position="345"/>
        <end position="367"/>
    </location>
</feature>
<dbReference type="GO" id="GO:0004497">
    <property type="term" value="F:monooxygenase activity"/>
    <property type="evidence" value="ECO:0007669"/>
    <property type="project" value="InterPro"/>
</dbReference>
<dbReference type="Pfam" id="PF00067">
    <property type="entry name" value="p450"/>
    <property type="match status" value="1"/>
</dbReference>
<keyword evidence="6" id="KW-0812">Transmembrane</keyword>